<proteinExistence type="predicted"/>
<dbReference type="AlphaFoldDB" id="A4WS04"/>
<evidence type="ECO:0000313" key="1">
    <source>
        <dbReference type="EMBL" id="ABP70168.1"/>
    </source>
</evidence>
<accession>A4WS04</accession>
<gene>
    <name evidence="1" type="ordered locus">Rsph17025_1267</name>
</gene>
<dbReference type="HOGENOM" id="CLU_396838_0_0_5"/>
<protein>
    <submittedName>
        <fullName evidence="1">Uncharacterized protein</fullName>
    </submittedName>
</protein>
<organism evidence="1">
    <name type="scientific">Cereibacter sphaeroides (strain ATCC 17025 / ATH 2.4.3)</name>
    <name type="common">Rhodobacter sphaeroides</name>
    <dbReference type="NCBI Taxonomy" id="349102"/>
    <lineage>
        <taxon>Bacteria</taxon>
        <taxon>Pseudomonadati</taxon>
        <taxon>Pseudomonadota</taxon>
        <taxon>Alphaproteobacteria</taxon>
        <taxon>Rhodobacterales</taxon>
        <taxon>Paracoccaceae</taxon>
        <taxon>Cereibacter</taxon>
    </lineage>
</organism>
<reference evidence="1" key="1">
    <citation type="submission" date="2007-04" db="EMBL/GenBank/DDBJ databases">
        <title>Complete sequence of chromosome of Rhodobacter sphaeroides ATCC 17025.</title>
        <authorList>
            <consortium name="US DOE Joint Genome Institute"/>
            <person name="Copeland A."/>
            <person name="Lucas S."/>
            <person name="Lapidus A."/>
            <person name="Barry K."/>
            <person name="Detter J.C."/>
            <person name="Glavina del Rio T."/>
            <person name="Hammon N."/>
            <person name="Israni S."/>
            <person name="Dalin E."/>
            <person name="Tice H."/>
            <person name="Pitluck S."/>
            <person name="Chertkov O."/>
            <person name="Brettin T."/>
            <person name="Bruce D."/>
            <person name="Han C."/>
            <person name="Schmutz J."/>
            <person name="Larimer F."/>
            <person name="Land M."/>
            <person name="Hauser L."/>
            <person name="Kyrpides N."/>
            <person name="Kim E."/>
            <person name="Richardson P."/>
            <person name="Mackenzie C."/>
            <person name="Choudhary M."/>
            <person name="Donohue T.J."/>
            <person name="Kaplan S."/>
        </authorList>
    </citation>
    <scope>NUCLEOTIDE SEQUENCE [LARGE SCALE GENOMIC DNA]</scope>
    <source>
        <strain evidence="1">ATCC 17025</strain>
    </source>
</reference>
<dbReference type="STRING" id="349102.Rsph17025_1267"/>
<name>A4WS04_CERS5</name>
<sequence length="694" mass="71380">MTSSRLVLLAGSGPSWKPSGTYSISGPVENKSPLGGQATFPTDPYMGRVVGIPGSITGNFHIAPMGYLPNVTGKTYRATIKARHNSAFVGDSANALIYLVRKYDKDFASVTDIRAAALTFPAPNSIRTFQVEWTSDGSSGAPYILPFAYVSGSRTSASMSIDIQSIEVVDITGAAEVAANLSNNYLTSAQTNAAIAAVQTSLSGQINSGDTALQSNINSILGLTISPSSALATTLTNLQSTVGSQSASISAQGAALATLQGNASASYVLRAKAGGASALLEIVAADNPNGPVSVFRVAATDILLDGSVAARQLVVTDFSGNLVNNGAIPYGDTRGWGPLPASFAVVARDPASTATVLQTAPTGYILRLATDAAPQVVEIGRFDCSAGERFVASYSCAGNSGANAQIGIQYVWFDADGAVVANTGRYTTVTTGVWQSVTTPAATAPAGAAKCVLRAVRIGGGSGFGFFTNMEVVKQRSGQTLVTPNSLTTELVNTEDFSAKGLAVFGGALQSDNFNAATGTGWQLTKAGGLKIPYLSVSTPILAPNAISRMVSVASSEVVAPGTGLGKWNRQYPPNAIPSGRPGPVDETRSGYADYLTATISAPYTYDLYFWISATAGDVVAAIFRNAQTSQYNGWAHRTVLDSHTGDSYNSGAIMGVIPGVSGTQSLTLAFAGISGSSWTSVANATITLMAVMK</sequence>
<dbReference type="KEGG" id="rsq:Rsph17025_1267"/>
<dbReference type="Gene3D" id="2.60.120.260">
    <property type="entry name" value="Galactose-binding domain-like"/>
    <property type="match status" value="1"/>
</dbReference>
<dbReference type="EMBL" id="CP000661">
    <property type="protein sequence ID" value="ABP70168.1"/>
    <property type="molecule type" value="Genomic_DNA"/>
</dbReference>